<evidence type="ECO:0000313" key="2">
    <source>
        <dbReference type="EMBL" id="CAI3983603.1"/>
    </source>
</evidence>
<dbReference type="AlphaFoldDB" id="A0A9P1C3T9"/>
<reference evidence="2" key="1">
    <citation type="submission" date="2022-10" db="EMBL/GenBank/DDBJ databases">
        <authorList>
            <person name="Chen Y."/>
            <person name="Dougan E. K."/>
            <person name="Chan C."/>
            <person name="Rhodes N."/>
            <person name="Thang M."/>
        </authorList>
    </citation>
    <scope>NUCLEOTIDE SEQUENCE</scope>
</reference>
<name>A0A9P1C3T9_9DINO</name>
<feature type="region of interest" description="Disordered" evidence="1">
    <location>
        <begin position="185"/>
        <end position="236"/>
    </location>
</feature>
<feature type="compositionally biased region" description="Acidic residues" evidence="1">
    <location>
        <begin position="207"/>
        <end position="217"/>
    </location>
</feature>
<evidence type="ECO:0000313" key="4">
    <source>
        <dbReference type="Proteomes" id="UP001152797"/>
    </source>
</evidence>
<dbReference type="Proteomes" id="UP001152797">
    <property type="component" value="Unassembled WGS sequence"/>
</dbReference>
<comment type="caution">
    <text evidence="2">The sequence shown here is derived from an EMBL/GenBank/DDBJ whole genome shotgun (WGS) entry which is preliminary data.</text>
</comment>
<gene>
    <name evidence="2" type="ORF">C1SCF055_LOCUS11204</name>
</gene>
<dbReference type="EMBL" id="CAMXCT030000819">
    <property type="protein sequence ID" value="CAL4770915.1"/>
    <property type="molecule type" value="Genomic_DNA"/>
</dbReference>
<sequence length="236" mass="25134">MLRTLVLPISHSPGTSSSLRETLDILKPLAGRATEALPPALFLVILGAQSEDVPHVDLDAELAASVCDLLAQIPRPIIGVAKGRISPRGAQLLGSCDRVLACDDAHFLEGPSERLGAVQTVPAGSLGCEMAVLAHCLERLSSAKLASMKSNFLCSKVLQMMKPKVSDTSVRSAKDELARAEALVPDAKGRARRRSSRASQAYSIKEEENEEDLEECLSEATTTSSGRGLELEFGDD</sequence>
<reference evidence="3" key="2">
    <citation type="submission" date="2024-04" db="EMBL/GenBank/DDBJ databases">
        <authorList>
            <person name="Chen Y."/>
            <person name="Shah S."/>
            <person name="Dougan E. K."/>
            <person name="Thang M."/>
            <person name="Chan C."/>
        </authorList>
    </citation>
    <scope>NUCLEOTIDE SEQUENCE [LARGE SCALE GENOMIC DNA]</scope>
</reference>
<organism evidence="2">
    <name type="scientific">Cladocopium goreaui</name>
    <dbReference type="NCBI Taxonomy" id="2562237"/>
    <lineage>
        <taxon>Eukaryota</taxon>
        <taxon>Sar</taxon>
        <taxon>Alveolata</taxon>
        <taxon>Dinophyceae</taxon>
        <taxon>Suessiales</taxon>
        <taxon>Symbiodiniaceae</taxon>
        <taxon>Cladocopium</taxon>
    </lineage>
</organism>
<evidence type="ECO:0000256" key="1">
    <source>
        <dbReference type="SAM" id="MobiDB-lite"/>
    </source>
</evidence>
<evidence type="ECO:0000313" key="3">
    <source>
        <dbReference type="EMBL" id="CAL1136978.1"/>
    </source>
</evidence>
<proteinExistence type="predicted"/>
<accession>A0A9P1C3T9</accession>
<protein>
    <submittedName>
        <fullName evidence="2">Uncharacterized protein</fullName>
    </submittedName>
</protein>
<dbReference type="EMBL" id="CAMXCT010000819">
    <property type="protein sequence ID" value="CAI3983603.1"/>
    <property type="molecule type" value="Genomic_DNA"/>
</dbReference>
<dbReference type="EMBL" id="CAMXCT020000819">
    <property type="protein sequence ID" value="CAL1136978.1"/>
    <property type="molecule type" value="Genomic_DNA"/>
</dbReference>
<keyword evidence="4" id="KW-1185">Reference proteome</keyword>